<accession>A0AAJ4XCL7</accession>
<gene>
    <name evidence="2" type="ORF">SAMEA4412673_02677</name>
</gene>
<reference evidence="2 3" key="1">
    <citation type="submission" date="2017-06" db="EMBL/GenBank/DDBJ databases">
        <authorList>
            <consortium name="Pathogen Informatics"/>
        </authorList>
    </citation>
    <scope>NUCLEOTIDE SEQUENCE [LARGE SCALE GENOMIC DNA]</scope>
    <source>
        <strain evidence="2 3">NCTC12149</strain>
    </source>
</reference>
<dbReference type="EMBL" id="LT906468">
    <property type="protein sequence ID" value="SNV52507.1"/>
    <property type="molecule type" value="Genomic_DNA"/>
</dbReference>
<proteinExistence type="predicted"/>
<name>A0AAJ4XCL7_9SPHI</name>
<evidence type="ECO:0000313" key="3">
    <source>
        <dbReference type="Proteomes" id="UP000215355"/>
    </source>
</evidence>
<sequence length="115" mass="13464">MEENKDNFKDFMKMAKLEMPFDDFDDKVMAKIEKIEAEQESISKSRKYALIFFAAGTLFGICLNYLVTELIFPKIADHQLRNYLGLFSQMAYVVLIVLFSDKILKLKRLLKNPEL</sequence>
<protein>
    <submittedName>
        <fullName evidence="2">Uncharacterized protein</fullName>
    </submittedName>
</protein>
<evidence type="ECO:0000256" key="1">
    <source>
        <dbReference type="SAM" id="Phobius"/>
    </source>
</evidence>
<dbReference type="AlphaFoldDB" id="A0AAJ4XCL7"/>
<feature type="transmembrane region" description="Helical" evidence="1">
    <location>
        <begin position="80"/>
        <end position="99"/>
    </location>
</feature>
<dbReference type="RefSeq" id="WP_093097615.1">
    <property type="nucleotide sequence ID" value="NZ_FNGK01000001.1"/>
</dbReference>
<dbReference type="KEGG" id="smiz:4412673_02677"/>
<keyword evidence="1" id="KW-0812">Transmembrane</keyword>
<evidence type="ECO:0000313" key="2">
    <source>
        <dbReference type="EMBL" id="SNV52507.1"/>
    </source>
</evidence>
<dbReference type="Proteomes" id="UP000215355">
    <property type="component" value="Chromosome 1"/>
</dbReference>
<keyword evidence="1" id="KW-1133">Transmembrane helix</keyword>
<organism evidence="2 3">
    <name type="scientific">Sphingobacterium mizutaii</name>
    <dbReference type="NCBI Taxonomy" id="1010"/>
    <lineage>
        <taxon>Bacteria</taxon>
        <taxon>Pseudomonadati</taxon>
        <taxon>Bacteroidota</taxon>
        <taxon>Sphingobacteriia</taxon>
        <taxon>Sphingobacteriales</taxon>
        <taxon>Sphingobacteriaceae</taxon>
        <taxon>Sphingobacterium</taxon>
    </lineage>
</organism>
<keyword evidence="1" id="KW-0472">Membrane</keyword>
<feature type="transmembrane region" description="Helical" evidence="1">
    <location>
        <begin position="48"/>
        <end position="68"/>
    </location>
</feature>